<evidence type="ECO:0000256" key="2">
    <source>
        <dbReference type="ARBA" id="ARBA00022723"/>
    </source>
</evidence>
<evidence type="ECO:0000256" key="1">
    <source>
        <dbReference type="ARBA" id="ARBA00022485"/>
    </source>
</evidence>
<dbReference type="GO" id="GO:0005886">
    <property type="term" value="C:plasma membrane"/>
    <property type="evidence" value="ECO:0007669"/>
    <property type="project" value="TreeGrafter"/>
</dbReference>
<dbReference type="InterPro" id="IPR051460">
    <property type="entry name" value="HdrC_iron-sulfur_subunit"/>
</dbReference>
<evidence type="ECO:0000256" key="5">
    <source>
        <dbReference type="ARBA" id="ARBA00023014"/>
    </source>
</evidence>
<accession>A0A1J5QE22</accession>
<dbReference type="InterPro" id="IPR009051">
    <property type="entry name" value="Helical_ferredxn"/>
</dbReference>
<dbReference type="InterPro" id="IPR017896">
    <property type="entry name" value="4Fe4S_Fe-S-bd"/>
</dbReference>
<protein>
    <submittedName>
        <fullName evidence="7">Lactate utilization protein A</fullName>
    </submittedName>
</protein>
<evidence type="ECO:0000256" key="4">
    <source>
        <dbReference type="ARBA" id="ARBA00023004"/>
    </source>
</evidence>
<dbReference type="InterPro" id="IPR017900">
    <property type="entry name" value="4Fe4S_Fe_S_CS"/>
</dbReference>
<keyword evidence="1" id="KW-0004">4Fe-4S</keyword>
<keyword evidence="5" id="KW-0411">Iron-sulfur</keyword>
<dbReference type="PROSITE" id="PS00198">
    <property type="entry name" value="4FE4S_FER_1"/>
    <property type="match status" value="1"/>
</dbReference>
<evidence type="ECO:0000256" key="3">
    <source>
        <dbReference type="ARBA" id="ARBA00023002"/>
    </source>
</evidence>
<comment type="caution">
    <text evidence="7">The sequence shown here is derived from an EMBL/GenBank/DDBJ whole genome shotgun (WGS) entry which is preliminary data.</text>
</comment>
<dbReference type="SUPFAM" id="SSF46548">
    <property type="entry name" value="alpha-helical ferredoxin"/>
    <property type="match status" value="1"/>
</dbReference>
<reference evidence="7" key="1">
    <citation type="submission" date="2016-10" db="EMBL/GenBank/DDBJ databases">
        <title>Sequence of Gallionella enrichment culture.</title>
        <authorList>
            <person name="Poehlein A."/>
            <person name="Muehling M."/>
            <person name="Daniel R."/>
        </authorList>
    </citation>
    <scope>NUCLEOTIDE SEQUENCE</scope>
</reference>
<gene>
    <name evidence="7" type="primary">lutA_22</name>
    <name evidence="7" type="ORF">GALL_425720</name>
</gene>
<keyword evidence="2" id="KW-0479">Metal-binding</keyword>
<dbReference type="Pfam" id="PF02754">
    <property type="entry name" value="CCG"/>
    <property type="match status" value="2"/>
</dbReference>
<evidence type="ECO:0000259" key="6">
    <source>
        <dbReference type="PROSITE" id="PS51379"/>
    </source>
</evidence>
<dbReference type="GO" id="GO:0046872">
    <property type="term" value="F:metal ion binding"/>
    <property type="evidence" value="ECO:0007669"/>
    <property type="project" value="UniProtKB-KW"/>
</dbReference>
<feature type="domain" description="4Fe-4S ferredoxin-type" evidence="6">
    <location>
        <begin position="45"/>
        <end position="75"/>
    </location>
</feature>
<dbReference type="GO" id="GO:0016491">
    <property type="term" value="F:oxidoreductase activity"/>
    <property type="evidence" value="ECO:0007669"/>
    <property type="project" value="UniProtKB-KW"/>
</dbReference>
<evidence type="ECO:0000313" key="7">
    <source>
        <dbReference type="EMBL" id="OIQ75755.1"/>
    </source>
</evidence>
<dbReference type="Gene3D" id="1.10.1060.10">
    <property type="entry name" value="Alpha-helical ferredoxin"/>
    <property type="match status" value="1"/>
</dbReference>
<dbReference type="PANTHER" id="PTHR43255:SF1">
    <property type="entry name" value="IRON-SULFUR-BINDING OXIDOREDUCTASE FADF-RELATED"/>
    <property type="match status" value="1"/>
</dbReference>
<dbReference type="EMBL" id="MLJW01002066">
    <property type="protein sequence ID" value="OIQ75755.1"/>
    <property type="molecule type" value="Genomic_DNA"/>
</dbReference>
<dbReference type="AlphaFoldDB" id="A0A1J5QE22"/>
<name>A0A1J5QE22_9ZZZZ</name>
<dbReference type="InterPro" id="IPR004017">
    <property type="entry name" value="Cys_rich_dom"/>
</dbReference>
<sequence length="377" mass="41468">MLITALRDHAYAKAPYLLAVSEQARAALPEAVKLEAERPLVGVDGVITPDILWSCTSCGACVQQCPVDIEHIDHIVNMRRHQVLIESDFPSELGSVFRNLETKGNPWGMNASSRNDWIKECDFPITIIDGEIPADVEYLFWVGCAGAYEDRAKKTTKAVAELLHRAGVKFGVLGQGETCTGDAARRSGNEFLFQMLASQNVETLSAVFENRSSKKVIVTCPHCFTTLGRDYTQLGISLEVVHHTQLLNRLVREKHLVPIAPINQAITYHDPCYLGRHNQVYAPPRELLEASGAQLVEMPRNSERSFCCGAGGARMWMEEKLGERINMARVDEAIATKAAGVAVACPFCRVMVADGVANRADQVEVHDVAQLLLKSLG</sequence>
<dbReference type="PROSITE" id="PS51379">
    <property type="entry name" value="4FE4S_FER_2"/>
    <property type="match status" value="1"/>
</dbReference>
<keyword evidence="3" id="KW-0560">Oxidoreductase</keyword>
<keyword evidence="4" id="KW-0408">Iron</keyword>
<dbReference type="PANTHER" id="PTHR43255">
    <property type="entry name" value="IRON-SULFUR-BINDING OXIDOREDUCTASE FADF-RELATED-RELATED"/>
    <property type="match status" value="1"/>
</dbReference>
<proteinExistence type="predicted"/>
<dbReference type="GO" id="GO:0051539">
    <property type="term" value="F:4 iron, 4 sulfur cluster binding"/>
    <property type="evidence" value="ECO:0007669"/>
    <property type="project" value="UniProtKB-KW"/>
</dbReference>
<organism evidence="7">
    <name type="scientific">mine drainage metagenome</name>
    <dbReference type="NCBI Taxonomy" id="410659"/>
    <lineage>
        <taxon>unclassified sequences</taxon>
        <taxon>metagenomes</taxon>
        <taxon>ecological metagenomes</taxon>
    </lineage>
</organism>